<reference evidence="3" key="1">
    <citation type="submission" date="2020-12" db="UniProtKB">
        <authorList>
            <consortium name="WormBaseParasite"/>
        </authorList>
    </citation>
    <scope>IDENTIFICATION</scope>
    <source>
        <strain evidence="3">MHco3</strain>
    </source>
</reference>
<name>A0A7I4YHT0_HAECO</name>
<evidence type="ECO:0000313" key="2">
    <source>
        <dbReference type="Proteomes" id="UP000025227"/>
    </source>
</evidence>
<protein>
    <submittedName>
        <fullName evidence="3">HTH_48 domain-containing protein</fullName>
    </submittedName>
</protein>
<proteinExistence type="predicted"/>
<evidence type="ECO:0000259" key="1">
    <source>
        <dbReference type="Pfam" id="PF17906"/>
    </source>
</evidence>
<dbReference type="PANTHER" id="PTHR46060">
    <property type="entry name" value="MARINER MOS1 TRANSPOSASE-LIKE PROTEIN"/>
    <property type="match status" value="1"/>
</dbReference>
<dbReference type="AlphaFoldDB" id="A0A7I4YHT0"/>
<dbReference type="Pfam" id="PF17906">
    <property type="entry name" value="HTH_48"/>
    <property type="match status" value="1"/>
</dbReference>
<evidence type="ECO:0000313" key="3">
    <source>
        <dbReference type="WBParaSite" id="HCON_00098620-00001"/>
    </source>
</evidence>
<dbReference type="InterPro" id="IPR041426">
    <property type="entry name" value="Mos1_HTH"/>
</dbReference>
<dbReference type="Proteomes" id="UP000025227">
    <property type="component" value="Unplaced"/>
</dbReference>
<dbReference type="WBParaSite" id="HCON_00098620-00001">
    <property type="protein sequence ID" value="HCON_00098620-00001"/>
    <property type="gene ID" value="HCON_00098620"/>
</dbReference>
<dbReference type="InterPro" id="IPR052709">
    <property type="entry name" value="Transposase-MT_Hybrid"/>
</dbReference>
<feature type="domain" description="Mos1 transposase HTH" evidence="1">
    <location>
        <begin position="3"/>
        <end position="41"/>
    </location>
</feature>
<dbReference type="PANTHER" id="PTHR46060:SF1">
    <property type="entry name" value="MARINER MOS1 TRANSPOSASE-LIKE PROTEIN"/>
    <property type="match status" value="1"/>
</dbReference>
<dbReference type="OrthoDB" id="9970333at2759"/>
<keyword evidence="2" id="KW-1185">Reference proteome</keyword>
<organism evidence="2 3">
    <name type="scientific">Haemonchus contortus</name>
    <name type="common">Barber pole worm</name>
    <dbReference type="NCBI Taxonomy" id="6289"/>
    <lineage>
        <taxon>Eukaryota</taxon>
        <taxon>Metazoa</taxon>
        <taxon>Ecdysozoa</taxon>
        <taxon>Nematoda</taxon>
        <taxon>Chromadorea</taxon>
        <taxon>Rhabditida</taxon>
        <taxon>Rhabditina</taxon>
        <taxon>Rhabditomorpha</taxon>
        <taxon>Strongyloidea</taxon>
        <taxon>Trichostrongylidae</taxon>
        <taxon>Haemonchus</taxon>
    </lineage>
</organism>
<accession>A0A7I4YHT0</accession>
<sequence>MNFHKGILQEKAADNICAASKKDVVHHSTVTRWYHRFETGDISIEGQNRLGRPSTLHDDDLRSALISKSNITTWQLATALGCSKLTVNNRCNPSQLSKTPGTYLLHDNACPHVATVTRPKTQELG</sequence>